<reference evidence="1 2" key="1">
    <citation type="submission" date="2021-07" db="EMBL/GenBank/DDBJ databases">
        <title>Actinomadura sp. PM05-2 isolated from lichen.</title>
        <authorList>
            <person name="Somphong A."/>
            <person name="Phongsopitanun W."/>
            <person name="Tanasupawat S."/>
            <person name="Peongsungnone V."/>
        </authorList>
    </citation>
    <scope>NUCLEOTIDE SEQUENCE [LARGE SCALE GENOMIC DNA]</scope>
    <source>
        <strain evidence="1 2">PM05-2</strain>
    </source>
</reference>
<gene>
    <name evidence="1" type="ORF">K1Y72_22255</name>
</gene>
<dbReference type="RefSeq" id="WP_220168344.1">
    <property type="nucleotide sequence ID" value="NZ_JAIBOA010000014.1"/>
</dbReference>
<proteinExistence type="predicted"/>
<dbReference type="EMBL" id="JAIBOA010000014">
    <property type="protein sequence ID" value="MBW8485122.1"/>
    <property type="molecule type" value="Genomic_DNA"/>
</dbReference>
<organism evidence="1 2">
    <name type="scientific">Actinomadura parmotrematis</name>
    <dbReference type="NCBI Taxonomy" id="2864039"/>
    <lineage>
        <taxon>Bacteria</taxon>
        <taxon>Bacillati</taxon>
        <taxon>Actinomycetota</taxon>
        <taxon>Actinomycetes</taxon>
        <taxon>Streptosporangiales</taxon>
        <taxon>Thermomonosporaceae</taxon>
        <taxon>Actinomadura</taxon>
    </lineage>
</organism>
<dbReference type="Proteomes" id="UP000774570">
    <property type="component" value="Unassembled WGS sequence"/>
</dbReference>
<accession>A0ABS7FXG0</accession>
<name>A0ABS7FXG0_9ACTN</name>
<evidence type="ECO:0008006" key="3">
    <source>
        <dbReference type="Google" id="ProtNLM"/>
    </source>
</evidence>
<protein>
    <recommendedName>
        <fullName evidence="3">MerR family transcriptional regulator</fullName>
    </recommendedName>
</protein>
<keyword evidence="2" id="KW-1185">Reference proteome</keyword>
<sequence length="290" mass="32260">MERQWERATGPGTLDDMVEDARAAGFPIEKRTVHDWIGRGLLDRPVRRGAGRGSRPGLHSENQRRLFLLLLSKREEMPKRPALALIPLNIWLWWGEECVPLRQALKAFSTWCGDGASPKEACHRAARDALNQMDHPGASDTARNRFIRIFTEIAYQGGRLSEAKRDEFEAAARAVFEPPSVFRSTRLIHAAGPPGALITVDGLIARTSGLAEAVQLVRTKRLTEALLDRAGVLHRHSKREYAALRPGLAAQTTGTLSELFAERTMDEEFNSAGRDLLMALGWLLTSPRAQ</sequence>
<comment type="caution">
    <text evidence="1">The sequence shown here is derived from an EMBL/GenBank/DDBJ whole genome shotgun (WGS) entry which is preliminary data.</text>
</comment>
<evidence type="ECO:0000313" key="2">
    <source>
        <dbReference type="Proteomes" id="UP000774570"/>
    </source>
</evidence>
<evidence type="ECO:0000313" key="1">
    <source>
        <dbReference type="EMBL" id="MBW8485122.1"/>
    </source>
</evidence>